<evidence type="ECO:0000256" key="2">
    <source>
        <dbReference type="ARBA" id="ARBA00006156"/>
    </source>
</evidence>
<evidence type="ECO:0000256" key="5">
    <source>
        <dbReference type="ARBA" id="ARBA00022692"/>
    </source>
</evidence>
<evidence type="ECO:0000256" key="6">
    <source>
        <dbReference type="ARBA" id="ARBA00022989"/>
    </source>
</evidence>
<evidence type="ECO:0000313" key="11">
    <source>
        <dbReference type="Proteomes" id="UP000235116"/>
    </source>
</evidence>
<dbReference type="GO" id="GO:0005886">
    <property type="term" value="C:plasma membrane"/>
    <property type="evidence" value="ECO:0007669"/>
    <property type="project" value="UniProtKB-SubCell"/>
</dbReference>
<gene>
    <name evidence="9 10" type="primary">fliQ</name>
    <name evidence="10" type="ORF">Kalk_11290</name>
</gene>
<evidence type="ECO:0000256" key="3">
    <source>
        <dbReference type="ARBA" id="ARBA00021718"/>
    </source>
</evidence>
<name>A0A2K9LRG9_9GAMM</name>
<keyword evidence="10" id="KW-0966">Cell projection</keyword>
<reference evidence="11" key="1">
    <citation type="submission" date="2017-08" db="EMBL/GenBank/DDBJ databases">
        <title>Direct submision.</title>
        <authorList>
            <person name="Kim S.-J."/>
            <person name="Rhee S.-K."/>
        </authorList>
    </citation>
    <scope>NUCLEOTIDE SEQUENCE [LARGE SCALE GENOMIC DNA]</scope>
    <source>
        <strain evidence="11">GI5</strain>
    </source>
</reference>
<keyword evidence="8 9" id="KW-0975">Bacterial flagellum</keyword>
<dbReference type="EMBL" id="CP022684">
    <property type="protein sequence ID" value="AUM14918.1"/>
    <property type="molecule type" value="Genomic_DNA"/>
</dbReference>
<dbReference type="Proteomes" id="UP000235116">
    <property type="component" value="Chromosome"/>
</dbReference>
<dbReference type="OrthoDB" id="9806440at2"/>
<dbReference type="GO" id="GO:0009425">
    <property type="term" value="C:bacterial-type flagellum basal body"/>
    <property type="evidence" value="ECO:0007669"/>
    <property type="project" value="UniProtKB-SubCell"/>
</dbReference>
<dbReference type="PANTHER" id="PTHR34040">
    <property type="entry name" value="FLAGELLAR BIOSYNTHETIC PROTEIN FLIQ"/>
    <property type="match status" value="1"/>
</dbReference>
<dbReference type="AlphaFoldDB" id="A0A2K9LRG9"/>
<evidence type="ECO:0000256" key="4">
    <source>
        <dbReference type="ARBA" id="ARBA00022475"/>
    </source>
</evidence>
<sequence>MNTDVALGLSQDVLWTSAIIAAPILGVALVVGLIISIIQVVTQIQEMTLTFVPKILAIVVVIFAFGPWMLSTLTTYAENLYKSIPGLI</sequence>
<dbReference type="KEGG" id="kak:Kalk_11290"/>
<keyword evidence="6 9" id="KW-1133">Transmembrane helix</keyword>
<dbReference type="GO" id="GO:0044780">
    <property type="term" value="P:bacterial-type flagellum assembly"/>
    <property type="evidence" value="ECO:0007669"/>
    <property type="project" value="InterPro"/>
</dbReference>
<dbReference type="InterPro" id="IPR002191">
    <property type="entry name" value="Bac_export_3"/>
</dbReference>
<keyword evidence="11" id="KW-1185">Reference proteome</keyword>
<dbReference type="NCBIfam" id="TIGR01402">
    <property type="entry name" value="fliQ"/>
    <property type="match status" value="1"/>
</dbReference>
<comment type="function">
    <text evidence="9">Role in flagellar biosynthesis.</text>
</comment>
<keyword evidence="10" id="KW-0282">Flagellum</keyword>
<accession>A0A2K9LRG9</accession>
<dbReference type="PRINTS" id="PR00952">
    <property type="entry name" value="TYPE3IMQPROT"/>
</dbReference>
<comment type="subcellular location">
    <subcellularLocation>
        <location evidence="1 9">Cell membrane</location>
        <topology evidence="1">Multi-pass membrane protein</topology>
    </subcellularLocation>
    <subcellularLocation>
        <location evidence="9">Bacterial flagellum basal body</location>
    </subcellularLocation>
</comment>
<feature type="transmembrane region" description="Helical" evidence="9">
    <location>
        <begin position="50"/>
        <end position="70"/>
    </location>
</feature>
<evidence type="ECO:0000256" key="9">
    <source>
        <dbReference type="RuleBase" id="RU364090"/>
    </source>
</evidence>
<comment type="similarity">
    <text evidence="2 9">Belongs to the FliQ/MopD/SpaQ family.</text>
</comment>
<dbReference type="RefSeq" id="WP_101896289.1">
    <property type="nucleotide sequence ID" value="NZ_CP022684.1"/>
</dbReference>
<proteinExistence type="inferred from homology"/>
<dbReference type="Pfam" id="PF01313">
    <property type="entry name" value="Bac_export_3"/>
    <property type="match status" value="1"/>
</dbReference>
<protein>
    <recommendedName>
        <fullName evidence="3 9">Flagellar biosynthetic protein FliQ</fullName>
    </recommendedName>
</protein>
<dbReference type="PIRSF" id="PIRSF004669">
    <property type="entry name" value="FliQ"/>
    <property type="match status" value="1"/>
</dbReference>
<organism evidence="10 11">
    <name type="scientific">Ketobacter alkanivorans</name>
    <dbReference type="NCBI Taxonomy" id="1917421"/>
    <lineage>
        <taxon>Bacteria</taxon>
        <taxon>Pseudomonadati</taxon>
        <taxon>Pseudomonadota</taxon>
        <taxon>Gammaproteobacteria</taxon>
        <taxon>Pseudomonadales</taxon>
        <taxon>Ketobacteraceae</taxon>
        <taxon>Ketobacter</taxon>
    </lineage>
</organism>
<keyword evidence="7 9" id="KW-0472">Membrane</keyword>
<dbReference type="InterPro" id="IPR006305">
    <property type="entry name" value="FliQ"/>
</dbReference>
<evidence type="ECO:0000256" key="8">
    <source>
        <dbReference type="ARBA" id="ARBA00023143"/>
    </source>
</evidence>
<dbReference type="GO" id="GO:0009306">
    <property type="term" value="P:protein secretion"/>
    <property type="evidence" value="ECO:0007669"/>
    <property type="project" value="InterPro"/>
</dbReference>
<dbReference type="PANTHER" id="PTHR34040:SF2">
    <property type="entry name" value="FLAGELLAR BIOSYNTHETIC PROTEIN FLIQ"/>
    <property type="match status" value="1"/>
</dbReference>
<keyword evidence="5 9" id="KW-0812">Transmembrane</keyword>
<evidence type="ECO:0000256" key="1">
    <source>
        <dbReference type="ARBA" id="ARBA00004651"/>
    </source>
</evidence>
<evidence type="ECO:0000256" key="7">
    <source>
        <dbReference type="ARBA" id="ARBA00023136"/>
    </source>
</evidence>
<evidence type="ECO:0000313" key="10">
    <source>
        <dbReference type="EMBL" id="AUM14918.1"/>
    </source>
</evidence>
<keyword evidence="10" id="KW-0969">Cilium</keyword>
<feature type="transmembrane region" description="Helical" evidence="9">
    <location>
        <begin position="13"/>
        <end position="38"/>
    </location>
</feature>
<keyword evidence="4 9" id="KW-1003">Cell membrane</keyword>